<accession>B1C2T6</accession>
<keyword evidence="1" id="KW-0472">Membrane</keyword>
<proteinExistence type="predicted"/>
<dbReference type="GeneID" id="94017181"/>
<dbReference type="Proteomes" id="UP000004910">
    <property type="component" value="Unassembled WGS sequence"/>
</dbReference>
<sequence length="281" mass="33086">MIKLIKIIKNKIVDSGREYLQILLLFISFMFPLFVNMSEIIRTILGGQKPNFDNAKYYYLMLSGNNVIGLLFVLYVLFNFIRKVNKETILNKGNVYHNHTYAWYWFCSKILGYDKCNLVLVPIQMQFKLVVRDTFKEYPFFENMFPNEDCCQVQVTKKSVDNHCNEFTLIIEDTYPIKEKQIPEKYLNIPLIKLTRSCNTVGKRVYNEKFIDAIVQEIRLLPEDSIINIFATTNPKNTYEIAKKGLFLAERSNIIMVNVFQQEGSGERLFKDKPYTVINRK</sequence>
<dbReference type="RefSeq" id="WP_004610062.1">
    <property type="nucleotide sequence ID" value="NZ_CP102275.1"/>
</dbReference>
<dbReference type="eggNOG" id="ENOG5032VTX">
    <property type="taxonomic scope" value="Bacteria"/>
</dbReference>
<dbReference type="AlphaFoldDB" id="B1C2T6"/>
<feature type="domain" description="SMODS/Ubiquitin system-associated 2TM effector" evidence="2">
    <location>
        <begin position="3"/>
        <end position="278"/>
    </location>
</feature>
<dbReference type="OrthoDB" id="1692026at2"/>
<evidence type="ECO:0000313" key="3">
    <source>
        <dbReference type="EMBL" id="EDS74771.1"/>
    </source>
</evidence>
<dbReference type="STRING" id="428126.CLOSPI_01548"/>
<gene>
    <name evidence="3" type="ORF">CLOSPI_01548</name>
</gene>
<reference evidence="3" key="2">
    <citation type="submission" date="2014-06" db="EMBL/GenBank/DDBJ databases">
        <title>Draft genome sequence of Clostridium spiroforme (DSM 1552).</title>
        <authorList>
            <person name="Sudarsanam P."/>
            <person name="Ley R."/>
            <person name="Guruge J."/>
            <person name="Turnbaugh P.J."/>
            <person name="Mahowald M."/>
            <person name="Liep D."/>
            <person name="Gordon J."/>
        </authorList>
    </citation>
    <scope>NUCLEOTIDE SEQUENCE</scope>
    <source>
        <strain evidence="3">DSM 1552</strain>
    </source>
</reference>
<organism evidence="3 4">
    <name type="scientific">Thomasclavelia spiroformis DSM 1552</name>
    <dbReference type="NCBI Taxonomy" id="428126"/>
    <lineage>
        <taxon>Bacteria</taxon>
        <taxon>Bacillati</taxon>
        <taxon>Bacillota</taxon>
        <taxon>Erysipelotrichia</taxon>
        <taxon>Erysipelotrichales</taxon>
        <taxon>Coprobacillaceae</taxon>
        <taxon>Thomasclavelia</taxon>
    </lineage>
</organism>
<feature type="transmembrane region" description="Helical" evidence="1">
    <location>
        <begin position="20"/>
        <end position="37"/>
    </location>
</feature>
<comment type="caution">
    <text evidence="3">The sequence shown here is derived from an EMBL/GenBank/DDBJ whole genome shotgun (WGS) entry which is preliminary data.</text>
</comment>
<dbReference type="HOGENOM" id="CLU_997105_0_0_9"/>
<dbReference type="EMBL" id="ABIK02000010">
    <property type="protein sequence ID" value="EDS74771.1"/>
    <property type="molecule type" value="Genomic_DNA"/>
</dbReference>
<dbReference type="InterPro" id="IPR041502">
    <property type="entry name" value="SUa-2TM"/>
</dbReference>
<keyword evidence="4" id="KW-1185">Reference proteome</keyword>
<protein>
    <recommendedName>
        <fullName evidence="2">SMODS/Ubiquitin system-associated 2TM effector domain-containing protein</fullName>
    </recommendedName>
</protein>
<evidence type="ECO:0000313" key="4">
    <source>
        <dbReference type="Proteomes" id="UP000004910"/>
    </source>
</evidence>
<evidence type="ECO:0000256" key="1">
    <source>
        <dbReference type="SAM" id="Phobius"/>
    </source>
</evidence>
<keyword evidence="1" id="KW-0812">Transmembrane</keyword>
<dbReference type="Pfam" id="PF18179">
    <property type="entry name" value="SUa-2TM"/>
    <property type="match status" value="1"/>
</dbReference>
<evidence type="ECO:0000259" key="2">
    <source>
        <dbReference type="Pfam" id="PF18179"/>
    </source>
</evidence>
<name>B1C2T6_9FIRM</name>
<reference evidence="3" key="1">
    <citation type="submission" date="2008-02" db="EMBL/GenBank/DDBJ databases">
        <authorList>
            <person name="Fulton L."/>
            <person name="Clifton S."/>
            <person name="Fulton B."/>
            <person name="Xu J."/>
            <person name="Minx P."/>
            <person name="Pepin K.H."/>
            <person name="Johnson M."/>
            <person name="Thiruvilangam P."/>
            <person name="Bhonagiri V."/>
            <person name="Nash W.E."/>
            <person name="Mardis E.R."/>
            <person name="Wilson R.K."/>
        </authorList>
    </citation>
    <scope>NUCLEOTIDE SEQUENCE [LARGE SCALE GENOMIC DNA]</scope>
    <source>
        <strain evidence="3">DSM 1552</strain>
    </source>
</reference>
<keyword evidence="1" id="KW-1133">Transmembrane helix</keyword>
<feature type="transmembrane region" description="Helical" evidence="1">
    <location>
        <begin position="57"/>
        <end position="78"/>
    </location>
</feature>